<feature type="transmembrane region" description="Helical" evidence="17">
    <location>
        <begin position="554"/>
        <end position="576"/>
    </location>
</feature>
<evidence type="ECO:0000256" key="14">
    <source>
        <dbReference type="ARBA" id="ARBA00023180"/>
    </source>
</evidence>
<evidence type="ECO:0000256" key="5">
    <source>
        <dbReference type="ARBA" id="ARBA00022554"/>
    </source>
</evidence>
<feature type="transmembrane region" description="Helical" evidence="17">
    <location>
        <begin position="12"/>
        <end position="32"/>
    </location>
</feature>
<evidence type="ECO:0000259" key="20">
    <source>
        <dbReference type="Pfam" id="PF22251"/>
    </source>
</evidence>
<dbReference type="GO" id="GO:0046872">
    <property type="term" value="F:metal ion binding"/>
    <property type="evidence" value="ECO:0007669"/>
    <property type="project" value="UniProtKB-KW"/>
</dbReference>
<dbReference type="PANTHER" id="PTHR12147">
    <property type="entry name" value="METALLOPEPTIDASE M28 FAMILY MEMBER"/>
    <property type="match status" value="1"/>
</dbReference>
<dbReference type="SUPFAM" id="SSF53187">
    <property type="entry name" value="Zn-dependent exopeptidases"/>
    <property type="match status" value="1"/>
</dbReference>
<dbReference type="GO" id="GO:0006508">
    <property type="term" value="P:proteolysis"/>
    <property type="evidence" value="ECO:0007669"/>
    <property type="project" value="UniProtKB-KW"/>
</dbReference>
<dbReference type="CDD" id="cd03875">
    <property type="entry name" value="M28_Fxna_like"/>
    <property type="match status" value="1"/>
</dbReference>
<keyword evidence="11 17" id="KW-1133">Transmembrane helix</keyword>
<accession>A0A086SZF5</accession>
<organism evidence="21 22">
    <name type="scientific">Hapsidospora chrysogenum (strain ATCC 11550 / CBS 779.69 / DSM 880 / IAM 14645 / JCM 23072 / IMI 49137)</name>
    <name type="common">Acremonium chrysogenum</name>
    <dbReference type="NCBI Taxonomy" id="857340"/>
    <lineage>
        <taxon>Eukaryota</taxon>
        <taxon>Fungi</taxon>
        <taxon>Dikarya</taxon>
        <taxon>Ascomycota</taxon>
        <taxon>Pezizomycotina</taxon>
        <taxon>Sordariomycetes</taxon>
        <taxon>Hypocreomycetidae</taxon>
        <taxon>Hypocreales</taxon>
        <taxon>Bionectriaceae</taxon>
        <taxon>Hapsidospora</taxon>
    </lineage>
</organism>
<evidence type="ECO:0000313" key="21">
    <source>
        <dbReference type="EMBL" id="KFH42487.1"/>
    </source>
</evidence>
<comment type="subcellular location">
    <subcellularLocation>
        <location evidence="3">Vacuole membrane</location>
        <topology evidence="3">Multi-pass membrane protein</topology>
    </subcellularLocation>
</comment>
<dbReference type="Pfam" id="PF22250">
    <property type="entry name" value="PFF1_C"/>
    <property type="match status" value="1"/>
</dbReference>
<evidence type="ECO:0000256" key="12">
    <source>
        <dbReference type="ARBA" id="ARBA00023049"/>
    </source>
</evidence>
<feature type="transmembrane region" description="Helical" evidence="17">
    <location>
        <begin position="688"/>
        <end position="706"/>
    </location>
</feature>
<dbReference type="InterPro" id="IPR048024">
    <property type="entry name" value="Fxna-like_M28_dom"/>
</dbReference>
<keyword evidence="7 17" id="KW-0812">Transmembrane</keyword>
<evidence type="ECO:0000256" key="15">
    <source>
        <dbReference type="RuleBase" id="RU361240"/>
    </source>
</evidence>
<feature type="transmembrane region" description="Helical" evidence="17">
    <location>
        <begin position="726"/>
        <end position="745"/>
    </location>
</feature>
<dbReference type="InterPro" id="IPR045175">
    <property type="entry name" value="M28_fam"/>
</dbReference>
<evidence type="ECO:0000256" key="16">
    <source>
        <dbReference type="SAM" id="MobiDB-lite"/>
    </source>
</evidence>
<evidence type="ECO:0000256" key="7">
    <source>
        <dbReference type="ARBA" id="ARBA00022692"/>
    </source>
</evidence>
<dbReference type="InterPro" id="IPR053976">
    <property type="entry name" value="PFF1_TM"/>
</dbReference>
<dbReference type="InterPro" id="IPR053975">
    <property type="entry name" value="PFF1_C"/>
</dbReference>
<dbReference type="OrthoDB" id="76293at2759"/>
<comment type="similarity">
    <text evidence="4 15">Belongs to the peptidase M28 family.</text>
</comment>
<dbReference type="Pfam" id="PF22251">
    <property type="entry name" value="PFF1_TM"/>
    <property type="match status" value="1"/>
</dbReference>
<comment type="cofactor">
    <cofactor evidence="1">
        <name>Zn(2+)</name>
        <dbReference type="ChEBI" id="CHEBI:29105"/>
    </cofactor>
</comment>
<evidence type="ECO:0000256" key="9">
    <source>
        <dbReference type="ARBA" id="ARBA00022801"/>
    </source>
</evidence>
<dbReference type="GO" id="GO:0008235">
    <property type="term" value="F:metalloexopeptidase activity"/>
    <property type="evidence" value="ECO:0007669"/>
    <property type="project" value="InterPro"/>
</dbReference>
<feature type="domain" description="Peptidase M28" evidence="18">
    <location>
        <begin position="183"/>
        <end position="357"/>
    </location>
</feature>
<feature type="transmembrane region" description="Helical" evidence="17">
    <location>
        <begin position="465"/>
        <end position="484"/>
    </location>
</feature>
<evidence type="ECO:0000256" key="2">
    <source>
        <dbReference type="ARBA" id="ARBA00003273"/>
    </source>
</evidence>
<evidence type="ECO:0000256" key="4">
    <source>
        <dbReference type="ARBA" id="ARBA00010918"/>
    </source>
</evidence>
<dbReference type="GO" id="GO:0005774">
    <property type="term" value="C:vacuolar membrane"/>
    <property type="evidence" value="ECO:0007669"/>
    <property type="project" value="UniProtKB-SubCell"/>
</dbReference>
<keyword evidence="5" id="KW-0926">Vacuole</keyword>
<gene>
    <name evidence="21" type="ORF">ACRE_067790</name>
</gene>
<evidence type="ECO:0000256" key="11">
    <source>
        <dbReference type="ARBA" id="ARBA00022989"/>
    </source>
</evidence>
<feature type="domain" description="Vacuolar membrane protease C-terminal" evidence="19">
    <location>
        <begin position="783"/>
        <end position="1013"/>
    </location>
</feature>
<dbReference type="AlphaFoldDB" id="A0A086SZF5"/>
<feature type="region of interest" description="Disordered" evidence="16">
    <location>
        <begin position="593"/>
        <end position="647"/>
    </location>
</feature>
<keyword evidence="14" id="KW-0325">Glycoprotein</keyword>
<evidence type="ECO:0000259" key="18">
    <source>
        <dbReference type="Pfam" id="PF04389"/>
    </source>
</evidence>
<feature type="transmembrane region" description="Helical" evidence="17">
    <location>
        <begin position="408"/>
        <end position="431"/>
    </location>
</feature>
<evidence type="ECO:0000256" key="6">
    <source>
        <dbReference type="ARBA" id="ARBA00022670"/>
    </source>
</evidence>
<dbReference type="EC" id="3.4.-.-" evidence="15"/>
<evidence type="ECO:0000256" key="3">
    <source>
        <dbReference type="ARBA" id="ARBA00004128"/>
    </source>
</evidence>
<evidence type="ECO:0000256" key="8">
    <source>
        <dbReference type="ARBA" id="ARBA00022723"/>
    </source>
</evidence>
<feature type="transmembrane region" description="Helical" evidence="17">
    <location>
        <begin position="528"/>
        <end position="548"/>
    </location>
</feature>
<dbReference type="Pfam" id="PF04389">
    <property type="entry name" value="Peptidase_M28"/>
    <property type="match status" value="1"/>
</dbReference>
<feature type="domain" description="Vacuolar membrane protease transmembrane" evidence="20">
    <location>
        <begin position="463"/>
        <end position="755"/>
    </location>
</feature>
<feature type="region of interest" description="Disordered" evidence="16">
    <location>
        <begin position="655"/>
        <end position="674"/>
    </location>
</feature>
<evidence type="ECO:0000256" key="17">
    <source>
        <dbReference type="SAM" id="Phobius"/>
    </source>
</evidence>
<feature type="transmembrane region" description="Helical" evidence="17">
    <location>
        <begin position="496"/>
        <end position="516"/>
    </location>
</feature>
<evidence type="ECO:0000256" key="10">
    <source>
        <dbReference type="ARBA" id="ARBA00022833"/>
    </source>
</evidence>
<name>A0A086SZF5_HAPC1</name>
<evidence type="ECO:0000256" key="1">
    <source>
        <dbReference type="ARBA" id="ARBA00001947"/>
    </source>
</evidence>
<keyword evidence="22" id="KW-1185">Reference proteome</keyword>
<feature type="compositionally biased region" description="Basic and acidic residues" evidence="16">
    <location>
        <begin position="604"/>
        <end position="620"/>
    </location>
</feature>
<keyword evidence="10 15" id="KW-0862">Zinc</keyword>
<dbReference type="InterPro" id="IPR007484">
    <property type="entry name" value="Peptidase_M28"/>
</dbReference>
<keyword evidence="6 15" id="KW-0645">Protease</keyword>
<dbReference type="FunFam" id="3.40.630.10:FF:000057">
    <property type="entry name" value="Vacuolar membrane protease"/>
    <property type="match status" value="1"/>
</dbReference>
<evidence type="ECO:0000256" key="13">
    <source>
        <dbReference type="ARBA" id="ARBA00023136"/>
    </source>
</evidence>
<feature type="compositionally biased region" description="Polar residues" evidence="16">
    <location>
        <begin position="655"/>
        <end position="666"/>
    </location>
</feature>
<dbReference type="STRING" id="857340.A0A086SZF5"/>
<protein>
    <recommendedName>
        <fullName evidence="15">Peptide hydrolase</fullName>
        <ecNumber evidence="15">3.4.-.-</ecNumber>
    </recommendedName>
</protein>
<keyword evidence="9 15" id="KW-0378">Hydrolase</keyword>
<proteinExistence type="inferred from homology"/>
<dbReference type="Gene3D" id="3.40.630.10">
    <property type="entry name" value="Zn peptidases"/>
    <property type="match status" value="1"/>
</dbReference>
<dbReference type="HOGENOM" id="CLU_006412_1_0_1"/>
<comment type="caution">
    <text evidence="21">The sequence shown here is derived from an EMBL/GenBank/DDBJ whole genome shotgun (WGS) entry which is preliminary data.</text>
</comment>
<comment type="function">
    <text evidence="2">May be involved in vacuolar sorting and osmoregulation.</text>
</comment>
<sequence>MRCRNPFAFRPGPVTFWTTVIYLAIFIPLIYVHETVPPTPSSGSLQRGLNLTEAWHDLQTITQNYHPYNSHENDRVREYIIDRSKEILERNHVGYSIESLTAGSTRHDSSNEHAGSRGDDLVILFDDQVSNFTRTQDDPKFVKTSGTYFEGNNLYVYIRGTEDPDGPWWATESGPEKLRRAGGVLVNCHFDSVSTGFGATDDGVACVSMLQLLSYFTSTDRQPKNGIVLLFNNAEEDGLLGAYAFIKSPVWEFASTFVNLEGAGAGGRAMLFRATDLEVAKAYSRSPHPFGSTIAADAFKTGVIRSGTDYSVFDGVMGQRGLDIAFYGPRARYHTDQDDARHTSVRSIWHMLSAALASTERLSQTSSTVFVGDRADGNEQKVQNGRPTRGVWFDILGSAWATLELRGLFAWSLSLLIATPLILALVTYLLARKDKYYLFSRDIKLDSDMHDEPVRIGGWKGLFRFPLAFVFAGGLTIASVLLIAKFNPLIVYSSPYAIWSMTISLFYFTFWLIMRGSSFVRPSALQRAYVLLWLFILGWAIQVLAAVAEDRWKIGSLYFTAFLHTAIFLALFISLLELSALPGKQDFARQLHDADQTGAAQEEEDRHSDDANRQEGTRNAEEDDEGESATETTPLRGGGQSYGANNNQTTFASRYRQSVSTETPSTPAVPRRQPYAGEQSWSGYLTQWTWIIQFLLLAPFPLLLIGNLGLVGMTSLAQTAVDGSSLLLPSMSIGVVSIFLLLPLTPFIHRVTHHIPVFLLAVFAGTFIYNLTAFPFSIGNRYKFYFQQLIDLDEGSNVVRLSGLEDFVRPVIASLPSTGGQEIKCTGGAGAKSGLDKCEYDATSLRPDLAAGRNLSELIWVDIPETINSPLVSLSIDAANTRMCVLTTSRPIYGFSVEGGSARDERLGSLPKGGFNSIDIWRRSWEGPWIITLDLAKKSSLADDESQVVEEDVFDELKAKSDETVQEDPFEVTVRCKWSDANDPRTIPALHELRQYMPSWAAVTKSQVGLVEVKKTFRIG</sequence>
<evidence type="ECO:0000259" key="19">
    <source>
        <dbReference type="Pfam" id="PF22250"/>
    </source>
</evidence>
<keyword evidence="12 21" id="KW-0482">Metalloprotease</keyword>
<reference evidence="22" key="1">
    <citation type="journal article" date="2014" name="Genome Announc.">
        <title>Genome sequence and annotation of Acremonium chrysogenum, producer of the beta-lactam antibiotic cephalosporin C.</title>
        <authorList>
            <person name="Terfehr D."/>
            <person name="Dahlmann T.A."/>
            <person name="Specht T."/>
            <person name="Zadra I."/>
            <person name="Kuernsteiner H."/>
            <person name="Kueck U."/>
        </authorList>
    </citation>
    <scope>NUCLEOTIDE SEQUENCE [LARGE SCALE GENOMIC DNA]</scope>
    <source>
        <strain evidence="22">ATCC 11550 / CBS 779.69 / DSM 880 / IAM 14645 / JCM 23072 / IMI 49137</strain>
    </source>
</reference>
<dbReference type="Proteomes" id="UP000029964">
    <property type="component" value="Unassembled WGS sequence"/>
</dbReference>
<keyword evidence="13 17" id="KW-0472">Membrane</keyword>
<dbReference type="EMBL" id="JPKY01000093">
    <property type="protein sequence ID" value="KFH42487.1"/>
    <property type="molecule type" value="Genomic_DNA"/>
</dbReference>
<dbReference type="PANTHER" id="PTHR12147:SF58">
    <property type="entry name" value="VACUOLAR MEMBRANE PROTEASE"/>
    <property type="match status" value="1"/>
</dbReference>
<keyword evidence="8 15" id="KW-0479">Metal-binding</keyword>
<evidence type="ECO:0000313" key="22">
    <source>
        <dbReference type="Proteomes" id="UP000029964"/>
    </source>
</evidence>
<feature type="transmembrane region" description="Helical" evidence="17">
    <location>
        <begin position="757"/>
        <end position="778"/>
    </location>
</feature>